<evidence type="ECO:0000259" key="8">
    <source>
        <dbReference type="PROSITE" id="PS50125"/>
    </source>
</evidence>
<dbReference type="InterPro" id="IPR001054">
    <property type="entry name" value="A/G_cyclase"/>
</dbReference>
<dbReference type="CDD" id="cd06225">
    <property type="entry name" value="HAMP"/>
    <property type="match status" value="1"/>
</dbReference>
<keyword evidence="11" id="KW-1185">Reference proteome</keyword>
<name>A0A841RBQ9_9SPIO</name>
<dbReference type="CDD" id="cd07302">
    <property type="entry name" value="CHD"/>
    <property type="match status" value="1"/>
</dbReference>
<evidence type="ECO:0000313" key="11">
    <source>
        <dbReference type="Proteomes" id="UP000587760"/>
    </source>
</evidence>
<dbReference type="Pfam" id="PF00672">
    <property type="entry name" value="HAMP"/>
    <property type="match status" value="1"/>
</dbReference>
<dbReference type="SUPFAM" id="SSF158472">
    <property type="entry name" value="HAMP domain-like"/>
    <property type="match status" value="1"/>
</dbReference>
<dbReference type="GO" id="GO:0004016">
    <property type="term" value="F:adenylate cyclase activity"/>
    <property type="evidence" value="ECO:0007669"/>
    <property type="project" value="UniProtKB-ARBA"/>
</dbReference>
<dbReference type="Gene3D" id="3.30.70.1230">
    <property type="entry name" value="Nucleotide cyclase"/>
    <property type="match status" value="1"/>
</dbReference>
<dbReference type="PANTHER" id="PTHR43081">
    <property type="entry name" value="ADENYLATE CYCLASE, TERMINAL-DIFFERENTIATION SPECIFIC-RELATED"/>
    <property type="match status" value="1"/>
</dbReference>
<evidence type="ECO:0000313" key="10">
    <source>
        <dbReference type="EMBL" id="MBB6481373.1"/>
    </source>
</evidence>
<dbReference type="FunFam" id="3.30.70.1230:FF:000016">
    <property type="entry name" value="Adenylate/guanylate cyclase domain-containing protein"/>
    <property type="match status" value="1"/>
</dbReference>
<accession>A0A841RBQ9</accession>
<feature type="domain" description="HAMP" evidence="9">
    <location>
        <begin position="330"/>
        <end position="382"/>
    </location>
</feature>
<dbReference type="SMART" id="SM00304">
    <property type="entry name" value="HAMP"/>
    <property type="match status" value="1"/>
</dbReference>
<evidence type="ECO:0000256" key="3">
    <source>
        <dbReference type="ARBA" id="ARBA00022475"/>
    </source>
</evidence>
<proteinExistence type="inferred from homology"/>
<feature type="domain" description="Guanylate cyclase" evidence="8">
    <location>
        <begin position="414"/>
        <end position="546"/>
    </location>
</feature>
<dbReference type="InterPro" id="IPR050697">
    <property type="entry name" value="Adenylyl/Guanylyl_Cyclase_3/4"/>
</dbReference>
<evidence type="ECO:0000256" key="6">
    <source>
        <dbReference type="ARBA" id="ARBA00023136"/>
    </source>
</evidence>
<dbReference type="Gene3D" id="6.10.340.10">
    <property type="match status" value="1"/>
</dbReference>
<feature type="transmembrane region" description="Helical" evidence="7">
    <location>
        <begin position="224"/>
        <end position="245"/>
    </location>
</feature>
<dbReference type="PROSITE" id="PS50125">
    <property type="entry name" value="GUANYLATE_CYCLASE_2"/>
    <property type="match status" value="1"/>
</dbReference>
<evidence type="ECO:0000256" key="4">
    <source>
        <dbReference type="ARBA" id="ARBA00022692"/>
    </source>
</evidence>
<comment type="caution">
    <text evidence="10">The sequence shown here is derived from an EMBL/GenBank/DDBJ whole genome shotgun (WGS) entry which is preliminary data.</text>
</comment>
<dbReference type="EMBL" id="JACHGJ010000006">
    <property type="protein sequence ID" value="MBB6481373.1"/>
    <property type="molecule type" value="Genomic_DNA"/>
</dbReference>
<dbReference type="InterPro" id="IPR029787">
    <property type="entry name" value="Nucleotide_cyclase"/>
</dbReference>
<evidence type="ECO:0000256" key="2">
    <source>
        <dbReference type="ARBA" id="ARBA00005381"/>
    </source>
</evidence>
<dbReference type="GO" id="GO:0016020">
    <property type="term" value="C:membrane"/>
    <property type="evidence" value="ECO:0007669"/>
    <property type="project" value="InterPro"/>
</dbReference>
<evidence type="ECO:0000256" key="7">
    <source>
        <dbReference type="SAM" id="Phobius"/>
    </source>
</evidence>
<evidence type="ECO:0000256" key="5">
    <source>
        <dbReference type="ARBA" id="ARBA00022989"/>
    </source>
</evidence>
<keyword evidence="4 7" id="KW-0812">Transmembrane</keyword>
<dbReference type="GO" id="GO:0030313">
    <property type="term" value="C:cell envelope"/>
    <property type="evidence" value="ECO:0007669"/>
    <property type="project" value="UniProtKB-SubCell"/>
</dbReference>
<evidence type="ECO:0000256" key="1">
    <source>
        <dbReference type="ARBA" id="ARBA00004196"/>
    </source>
</evidence>
<gene>
    <name evidence="10" type="ORF">HNR50_003053</name>
</gene>
<dbReference type="Pfam" id="PF00211">
    <property type="entry name" value="Guanylate_cyc"/>
    <property type="match status" value="1"/>
</dbReference>
<dbReference type="RefSeq" id="WP_184747624.1">
    <property type="nucleotide sequence ID" value="NZ_JACHGJ010000006.1"/>
</dbReference>
<keyword evidence="5 7" id="KW-1133">Transmembrane helix</keyword>
<feature type="transmembrane region" description="Helical" evidence="7">
    <location>
        <begin position="127"/>
        <end position="148"/>
    </location>
</feature>
<feature type="transmembrane region" description="Helical" evidence="7">
    <location>
        <begin position="303"/>
        <end position="325"/>
    </location>
</feature>
<dbReference type="AlphaFoldDB" id="A0A841RBQ9"/>
<comment type="similarity">
    <text evidence="2">Belongs to the adenylyl cyclase class-3 family.</text>
</comment>
<feature type="transmembrane region" description="Helical" evidence="7">
    <location>
        <begin position="84"/>
        <end position="107"/>
    </location>
</feature>
<feature type="transmembrane region" description="Helical" evidence="7">
    <location>
        <begin position="12"/>
        <end position="31"/>
    </location>
</feature>
<keyword evidence="3" id="KW-1003">Cell membrane</keyword>
<feature type="transmembrane region" description="Helical" evidence="7">
    <location>
        <begin position="168"/>
        <end position="189"/>
    </location>
</feature>
<dbReference type="GO" id="GO:0006171">
    <property type="term" value="P:cAMP biosynthetic process"/>
    <property type="evidence" value="ECO:0007669"/>
    <property type="project" value="TreeGrafter"/>
</dbReference>
<evidence type="ECO:0000259" key="9">
    <source>
        <dbReference type="PROSITE" id="PS50885"/>
    </source>
</evidence>
<dbReference type="SUPFAM" id="SSF55073">
    <property type="entry name" value="Nucleotide cyclase"/>
    <property type="match status" value="1"/>
</dbReference>
<dbReference type="SMART" id="SM00044">
    <property type="entry name" value="CYCc"/>
    <property type="match status" value="1"/>
</dbReference>
<protein>
    <submittedName>
        <fullName evidence="10">Class 3 adenylate cyclase</fullName>
    </submittedName>
</protein>
<keyword evidence="6 7" id="KW-0472">Membrane</keyword>
<dbReference type="PROSITE" id="PS50885">
    <property type="entry name" value="HAMP"/>
    <property type="match status" value="1"/>
</dbReference>
<dbReference type="GO" id="GO:0035556">
    <property type="term" value="P:intracellular signal transduction"/>
    <property type="evidence" value="ECO:0007669"/>
    <property type="project" value="InterPro"/>
</dbReference>
<organism evidence="10 11">
    <name type="scientific">Spirochaeta isovalerica</name>
    <dbReference type="NCBI Taxonomy" id="150"/>
    <lineage>
        <taxon>Bacteria</taxon>
        <taxon>Pseudomonadati</taxon>
        <taxon>Spirochaetota</taxon>
        <taxon>Spirochaetia</taxon>
        <taxon>Spirochaetales</taxon>
        <taxon>Spirochaetaceae</taxon>
        <taxon>Spirochaeta</taxon>
    </lineage>
</organism>
<reference evidence="10 11" key="1">
    <citation type="submission" date="2020-08" db="EMBL/GenBank/DDBJ databases">
        <title>Genomic Encyclopedia of Type Strains, Phase IV (KMG-IV): sequencing the most valuable type-strain genomes for metagenomic binning, comparative biology and taxonomic classification.</title>
        <authorList>
            <person name="Goeker M."/>
        </authorList>
    </citation>
    <scope>NUCLEOTIDE SEQUENCE [LARGE SCALE GENOMIC DNA]</scope>
    <source>
        <strain evidence="10 11">DSM 2461</strain>
    </source>
</reference>
<dbReference type="PANTHER" id="PTHR43081:SF1">
    <property type="entry name" value="ADENYLATE CYCLASE, TERMINAL-DIFFERENTIATION SPECIFIC"/>
    <property type="match status" value="1"/>
</dbReference>
<dbReference type="InterPro" id="IPR003660">
    <property type="entry name" value="HAMP_dom"/>
</dbReference>
<sequence length="598" mass="68045">MKKRRVPSYYIFRMILLPLIIYTMLILPVLLNLFTSNLLELIENRTIPVEFVKGIMEMRDSEIEHNLENAFERETKSVDEATAFFVWVQLSILVLFFAFNLPFRSYLKKKKRRRKIKPGLEKFCRSLINHTPMINSLLYLSGLVLTQMNQIKYFNPSLVENDVLASMFRQLFILSMVSSVLTALFLHSWQKYRVQMIYKEHFLPAASLRKRTGRLTFENVQIKLLLSSLMTTFLPLLVLIFYIFLNVSTIGIKSVDDGSKNLLLGEFLQVMDIFNLRESFSLWLSSNSDAANLKLYYIDVSGFLRMALGFVNGFIVSMLYIFFYLRWTNASITRPINEIVSQMKNMTKGKPSRYAVVRTKDEIGKLGEGFNLMVDGLREREKIKSLFGQYLTREISDEILNGHVDLGGDLYNATILFADIRNFTSISEKMSPKEVVDFLNSYLSGMIDVIIANNGIIDKFMGDGILAVFGVPVSSEDHAESGIKAALAMNEKLDELNKARQEQGLFPIKIGIGVHSGPVIGGNLGNSNKLEYTVIGDTVNVASRIENLTKRYNSSLIISGTTYENISSQMKKQINMKAIANAEIRGKARPLTLYSMLS</sequence>
<dbReference type="Proteomes" id="UP000587760">
    <property type="component" value="Unassembled WGS sequence"/>
</dbReference>
<comment type="subcellular location">
    <subcellularLocation>
        <location evidence="1">Cell envelope</location>
    </subcellularLocation>
</comment>